<keyword evidence="2" id="KW-1185">Reference proteome</keyword>
<name>G8R1R4_OWEHD</name>
<protein>
    <submittedName>
        <fullName evidence="1">Uncharacterized protein</fullName>
    </submittedName>
</protein>
<dbReference type="Proteomes" id="UP000005631">
    <property type="component" value="Chromosome"/>
</dbReference>
<dbReference type="KEGG" id="oho:Oweho_1861"/>
<evidence type="ECO:0000313" key="1">
    <source>
        <dbReference type="EMBL" id="AEV32840.1"/>
    </source>
</evidence>
<dbReference type="AlphaFoldDB" id="G8R1R4"/>
<gene>
    <name evidence="1" type="ordered locus">Oweho_1861</name>
</gene>
<dbReference type="HOGENOM" id="CLU_1184100_0_0_10"/>
<organism evidence="1 2">
    <name type="scientific">Owenweeksia hongkongensis (strain DSM 17368 / CIP 108786 / JCM 12287 / NRRL B-23963 / UST20020801)</name>
    <dbReference type="NCBI Taxonomy" id="926562"/>
    <lineage>
        <taxon>Bacteria</taxon>
        <taxon>Pseudomonadati</taxon>
        <taxon>Bacteroidota</taxon>
        <taxon>Flavobacteriia</taxon>
        <taxon>Flavobacteriales</taxon>
        <taxon>Owenweeksiaceae</taxon>
        <taxon>Owenweeksia</taxon>
    </lineage>
</organism>
<dbReference type="EMBL" id="CP003156">
    <property type="protein sequence ID" value="AEV32840.1"/>
    <property type="molecule type" value="Genomic_DNA"/>
</dbReference>
<dbReference type="STRING" id="926562.Oweho_1861"/>
<sequence>MRYLYFLFATFLLLTSCEKLKKDDDDEGRRIIIKSNSPVKAGEKLKVWVEVTNPDWNYELLHPLGTTHGTSYTTDSANIGDDGVYIVTASGQSEKKDSILVKVDNPPISCTPPNNAVMYSSGNIKHFTSGSREITERGYEIWVFSDTEWMMFRFKSDDILDETSTYASTSNRSNIKENQVYCYLIKYGATHVNDPGQPVLVEIEDERMILTVCDFLVQYDTFSERIDVKLTFSL</sequence>
<accession>G8R1R4</accession>
<dbReference type="RefSeq" id="WP_014202196.1">
    <property type="nucleotide sequence ID" value="NC_016599.1"/>
</dbReference>
<dbReference type="PROSITE" id="PS51257">
    <property type="entry name" value="PROKAR_LIPOPROTEIN"/>
    <property type="match status" value="1"/>
</dbReference>
<evidence type="ECO:0000313" key="2">
    <source>
        <dbReference type="Proteomes" id="UP000005631"/>
    </source>
</evidence>
<proteinExistence type="predicted"/>
<reference evidence="1 2" key="1">
    <citation type="journal article" date="2012" name="Stand. Genomic Sci.">
        <title>Genome sequence of the orange-pigmented seawater bacterium Owenweeksia hongkongensis type strain (UST20020801(T)).</title>
        <authorList>
            <person name="Riedel T."/>
            <person name="Held B."/>
            <person name="Nolan M."/>
            <person name="Lucas S."/>
            <person name="Lapidus A."/>
            <person name="Tice H."/>
            <person name="Del Rio T.G."/>
            <person name="Cheng J.F."/>
            <person name="Han C."/>
            <person name="Tapia R."/>
            <person name="Goodwin L.A."/>
            <person name="Pitluck S."/>
            <person name="Liolios K."/>
            <person name="Mavromatis K."/>
            <person name="Pagani I."/>
            <person name="Ivanova N."/>
            <person name="Mikhailova N."/>
            <person name="Pati A."/>
            <person name="Chen A."/>
            <person name="Palaniappan K."/>
            <person name="Rohde M."/>
            <person name="Tindall B.J."/>
            <person name="Detter J.C."/>
            <person name="Goker M."/>
            <person name="Woyke T."/>
            <person name="Bristow J."/>
            <person name="Eisen J.A."/>
            <person name="Markowitz V."/>
            <person name="Hugenholtz P."/>
            <person name="Klenk H.P."/>
            <person name="Kyrpides N.C."/>
        </authorList>
    </citation>
    <scope>NUCLEOTIDE SEQUENCE</scope>
    <source>
        <strain evidence="2">DSM 17368 / JCM 12287 / NRRL B-23963</strain>
    </source>
</reference>